<reference evidence="3 4" key="1">
    <citation type="journal article" date="2014" name="Agronomy (Basel)">
        <title>A Draft Genome Sequence for Ensete ventricosum, the Drought-Tolerant Tree Against Hunger.</title>
        <authorList>
            <person name="Harrison J."/>
            <person name="Moore K.A."/>
            <person name="Paszkiewicz K."/>
            <person name="Jones T."/>
            <person name="Grant M."/>
            <person name="Ambacheew D."/>
            <person name="Muzemil S."/>
            <person name="Studholme D.J."/>
        </authorList>
    </citation>
    <scope>NUCLEOTIDE SEQUENCE [LARGE SCALE GENOMIC DNA]</scope>
</reference>
<evidence type="ECO:0000256" key="1">
    <source>
        <dbReference type="SAM" id="Coils"/>
    </source>
</evidence>
<feature type="coiled-coil region" evidence="1">
    <location>
        <begin position="383"/>
        <end position="410"/>
    </location>
</feature>
<sequence>MVLILVWSSRTIRQYQPYHSLSRPPPPSKKYSVVFLEEELRGGLYYGAGVKTDIHLLYCGWRDLASLGIARDWRTGARGIRSGLRVLLWLVGTENLLERVEAKSSLGTVRMEGSLGMVGIENMLELVETESLLRMTRTESSLEPIETERLLWMVRTKSSLGTVGTKSLLELVRTESPLGTIRTESPLDSVRTESPLGTSMTESPLEPVRTESSLGTIVTESLLEPVRTKSPLETAISSNKCWKARFFFISHGRWWGFRPEWTSRPVIYATPYLLDEEFEQVGILQGILSSSRAIKDMNTVRELCEVDGWVGKDRYFISQVFKLLGPDAKGPLKSYWPNLPTLTPICIDRLLTVESVKGRCTPPFRNISWSDSRLHSVSPSNKLKDLRKSQHQLKDEVLSLTRDVETLRLELKTAGDKAITDYKACRGFYFKLEKMRQVTYEFGYRVALECFRAKYPNLSIEEDPLVEQPKDANVRIEVS</sequence>
<name>A0A426Z6B3_ENSVE</name>
<dbReference type="EMBL" id="AMZH03008170">
    <property type="protein sequence ID" value="RRT59527.1"/>
    <property type="molecule type" value="Genomic_DNA"/>
</dbReference>
<evidence type="ECO:0000313" key="3">
    <source>
        <dbReference type="EMBL" id="RRT59527.1"/>
    </source>
</evidence>
<gene>
    <name evidence="3" type="ORF">B296_00024360</name>
</gene>
<evidence type="ECO:0000313" key="4">
    <source>
        <dbReference type="Proteomes" id="UP000287651"/>
    </source>
</evidence>
<keyword evidence="1" id="KW-0175">Coiled coil</keyword>
<evidence type="ECO:0000256" key="2">
    <source>
        <dbReference type="SAM" id="MobiDB-lite"/>
    </source>
</evidence>
<proteinExistence type="predicted"/>
<comment type="caution">
    <text evidence="3">The sequence shown here is derived from an EMBL/GenBank/DDBJ whole genome shotgun (WGS) entry which is preliminary data.</text>
</comment>
<feature type="region of interest" description="Disordered" evidence="2">
    <location>
        <begin position="188"/>
        <end position="210"/>
    </location>
</feature>
<organism evidence="3 4">
    <name type="scientific">Ensete ventricosum</name>
    <name type="common">Abyssinian banana</name>
    <name type="synonym">Musa ensete</name>
    <dbReference type="NCBI Taxonomy" id="4639"/>
    <lineage>
        <taxon>Eukaryota</taxon>
        <taxon>Viridiplantae</taxon>
        <taxon>Streptophyta</taxon>
        <taxon>Embryophyta</taxon>
        <taxon>Tracheophyta</taxon>
        <taxon>Spermatophyta</taxon>
        <taxon>Magnoliopsida</taxon>
        <taxon>Liliopsida</taxon>
        <taxon>Zingiberales</taxon>
        <taxon>Musaceae</taxon>
        <taxon>Ensete</taxon>
    </lineage>
</organism>
<dbReference type="AlphaFoldDB" id="A0A426Z6B3"/>
<dbReference type="Proteomes" id="UP000287651">
    <property type="component" value="Unassembled WGS sequence"/>
</dbReference>
<accession>A0A426Z6B3</accession>
<protein>
    <submittedName>
        <fullName evidence="3">Uncharacterized protein</fullName>
    </submittedName>
</protein>